<dbReference type="Gene3D" id="3.40.33.10">
    <property type="entry name" value="CAP"/>
    <property type="match status" value="1"/>
</dbReference>
<organism evidence="2 3">
    <name type="scientific">Cannabis sativa</name>
    <name type="common">Hemp</name>
    <name type="synonym">Marijuana</name>
    <dbReference type="NCBI Taxonomy" id="3483"/>
    <lineage>
        <taxon>Eukaryota</taxon>
        <taxon>Viridiplantae</taxon>
        <taxon>Streptophyta</taxon>
        <taxon>Embryophyta</taxon>
        <taxon>Tracheophyta</taxon>
        <taxon>Spermatophyta</taxon>
        <taxon>Magnoliopsida</taxon>
        <taxon>eudicotyledons</taxon>
        <taxon>Gunneridae</taxon>
        <taxon>Pentapetalae</taxon>
        <taxon>rosids</taxon>
        <taxon>fabids</taxon>
        <taxon>Rosales</taxon>
        <taxon>Cannabaceae</taxon>
        <taxon>Cannabis</taxon>
    </lineage>
</organism>
<dbReference type="PRINTS" id="PR00837">
    <property type="entry name" value="V5TPXLIKE"/>
</dbReference>
<dbReference type="EMBL" id="JAATIQ010000084">
    <property type="protein sequence ID" value="KAF4386028.1"/>
    <property type="molecule type" value="Genomic_DNA"/>
</dbReference>
<accession>A0A7J6GTE7</accession>
<dbReference type="Proteomes" id="UP000583929">
    <property type="component" value="Unassembled WGS sequence"/>
</dbReference>
<proteinExistence type="predicted"/>
<evidence type="ECO:0000313" key="3">
    <source>
        <dbReference type="Proteomes" id="UP000583929"/>
    </source>
</evidence>
<protein>
    <recommendedName>
        <fullName evidence="1">SCP domain-containing protein</fullName>
    </recommendedName>
</protein>
<sequence length="153" mass="17511">MMIAPINSKREVYNGYYYIREHNKIRGKVGVSPVTWNITLQKYAAERVISLNTHSLKYVPLAGPYGENFAKGEPPVMQWENEQANYDYITNKCKKNTVCNNYTQLVWNKSTDIGCERSGLGNDMIAICYYYPSGNKPGERPYATPKYGLSNNF</sequence>
<dbReference type="InterPro" id="IPR001283">
    <property type="entry name" value="CRISP-related"/>
</dbReference>
<reference evidence="2 3" key="1">
    <citation type="journal article" date="2020" name="bioRxiv">
        <title>Sequence and annotation of 42 cannabis genomes reveals extensive copy number variation in cannabinoid synthesis and pathogen resistance genes.</title>
        <authorList>
            <person name="Mckernan K.J."/>
            <person name="Helbert Y."/>
            <person name="Kane L.T."/>
            <person name="Ebling H."/>
            <person name="Zhang L."/>
            <person name="Liu B."/>
            <person name="Eaton Z."/>
            <person name="Mclaughlin S."/>
            <person name="Kingan S."/>
            <person name="Baybayan P."/>
            <person name="Concepcion G."/>
            <person name="Jordan M."/>
            <person name="Riva A."/>
            <person name="Barbazuk W."/>
            <person name="Harkins T."/>
        </authorList>
    </citation>
    <scope>NUCLEOTIDE SEQUENCE [LARGE SCALE GENOMIC DNA]</scope>
    <source>
        <strain evidence="3">cv. Jamaican Lion 4</strain>
        <tissue evidence="2">Leaf</tissue>
    </source>
</reference>
<dbReference type="Pfam" id="PF00188">
    <property type="entry name" value="CAP"/>
    <property type="match status" value="1"/>
</dbReference>
<dbReference type="InterPro" id="IPR014044">
    <property type="entry name" value="CAP_dom"/>
</dbReference>
<name>A0A7J6GTE7_CANSA</name>
<dbReference type="SMART" id="SM00198">
    <property type="entry name" value="SCP"/>
    <property type="match status" value="1"/>
</dbReference>
<evidence type="ECO:0000313" key="2">
    <source>
        <dbReference type="EMBL" id="KAF4386028.1"/>
    </source>
</evidence>
<dbReference type="SUPFAM" id="SSF55797">
    <property type="entry name" value="PR-1-like"/>
    <property type="match status" value="1"/>
</dbReference>
<evidence type="ECO:0000259" key="1">
    <source>
        <dbReference type="SMART" id="SM00198"/>
    </source>
</evidence>
<keyword evidence="3" id="KW-1185">Reference proteome</keyword>
<gene>
    <name evidence="2" type="ORF">G4B88_031163</name>
</gene>
<feature type="domain" description="SCP" evidence="1">
    <location>
        <begin position="17"/>
        <end position="138"/>
    </location>
</feature>
<dbReference type="InterPro" id="IPR035940">
    <property type="entry name" value="CAP_sf"/>
</dbReference>
<comment type="caution">
    <text evidence="2">The sequence shown here is derived from an EMBL/GenBank/DDBJ whole genome shotgun (WGS) entry which is preliminary data.</text>
</comment>
<dbReference type="PANTHER" id="PTHR10334">
    <property type="entry name" value="CYSTEINE-RICH SECRETORY PROTEIN-RELATED"/>
    <property type="match status" value="1"/>
</dbReference>
<dbReference type="AlphaFoldDB" id="A0A7J6GTE7"/>